<dbReference type="GeneID" id="91472584"/>
<evidence type="ECO:0000313" key="3">
    <source>
        <dbReference type="Proteomes" id="UP000649259"/>
    </source>
</evidence>
<feature type="transmembrane region" description="Helical" evidence="1">
    <location>
        <begin position="56"/>
        <end position="78"/>
    </location>
</feature>
<sequence length="246" mass="25056">MGFTPALHAEWIKIRTLRSLVGALCAMLSATVVFSALSAFSAGTETATDGDDLDPLFSALFGVNFGQIAAMAFATTAVSSEFRGGALRLSLAAVPHRGIWFAAKLTAIALPVLTVGLATGLVTVAVGSAVLGEKADALSTADCLRGALGCAAYLTLMALLAAGLTAVLRSGTAALSILVPFLLIVSFVVGDMSGNMADLLPDRAGQVVLHSTWQGTLGPWAGLAVTAAWTATAVAAGTWQLRHRDA</sequence>
<keyword evidence="1" id="KW-0812">Transmembrane</keyword>
<evidence type="ECO:0000313" key="2">
    <source>
        <dbReference type="EMBL" id="GHI63088.1"/>
    </source>
</evidence>
<organism evidence="2 3">
    <name type="scientific">Streptomyces asoensis</name>
    <dbReference type="NCBI Taxonomy" id="249586"/>
    <lineage>
        <taxon>Bacteria</taxon>
        <taxon>Bacillati</taxon>
        <taxon>Actinomycetota</taxon>
        <taxon>Actinomycetes</taxon>
        <taxon>Kitasatosporales</taxon>
        <taxon>Streptomycetaceae</taxon>
        <taxon>Streptomyces</taxon>
    </lineage>
</organism>
<name>A0ABQ3S4Q0_9ACTN</name>
<protein>
    <submittedName>
        <fullName evidence="2">ABC transporter</fullName>
    </submittedName>
</protein>
<feature type="transmembrane region" description="Helical" evidence="1">
    <location>
        <begin position="146"/>
        <end position="168"/>
    </location>
</feature>
<accession>A0ABQ3S4Q0</accession>
<gene>
    <name evidence="2" type="ORF">Saso_47380</name>
</gene>
<dbReference type="Proteomes" id="UP000649259">
    <property type="component" value="Unassembled WGS sequence"/>
</dbReference>
<keyword evidence="1" id="KW-1133">Transmembrane helix</keyword>
<keyword evidence="3" id="KW-1185">Reference proteome</keyword>
<reference evidence="3" key="1">
    <citation type="submission" date="2023-07" db="EMBL/GenBank/DDBJ databases">
        <title>Whole genome shotgun sequence of Streptomyces cacaoi subsp. asoensis NBRC 13813.</title>
        <authorList>
            <person name="Komaki H."/>
            <person name="Tamura T."/>
        </authorList>
    </citation>
    <scope>NUCLEOTIDE SEQUENCE [LARGE SCALE GENOMIC DNA]</scope>
    <source>
        <strain evidence="3">NBRC 13813</strain>
    </source>
</reference>
<feature type="transmembrane region" description="Helical" evidence="1">
    <location>
        <begin position="20"/>
        <end position="44"/>
    </location>
</feature>
<keyword evidence="1" id="KW-0472">Membrane</keyword>
<evidence type="ECO:0000256" key="1">
    <source>
        <dbReference type="SAM" id="Phobius"/>
    </source>
</evidence>
<dbReference type="EMBL" id="BNEB01000005">
    <property type="protein sequence ID" value="GHI63088.1"/>
    <property type="molecule type" value="Genomic_DNA"/>
</dbReference>
<feature type="transmembrane region" description="Helical" evidence="1">
    <location>
        <begin position="99"/>
        <end position="126"/>
    </location>
</feature>
<feature type="transmembrane region" description="Helical" evidence="1">
    <location>
        <begin position="217"/>
        <end position="239"/>
    </location>
</feature>
<feature type="transmembrane region" description="Helical" evidence="1">
    <location>
        <begin position="175"/>
        <end position="197"/>
    </location>
</feature>
<dbReference type="RefSeq" id="WP_189922012.1">
    <property type="nucleotide sequence ID" value="NZ_BMSI01000005.1"/>
</dbReference>
<proteinExistence type="predicted"/>
<comment type="caution">
    <text evidence="2">The sequence shown here is derived from an EMBL/GenBank/DDBJ whole genome shotgun (WGS) entry which is preliminary data.</text>
</comment>